<keyword evidence="1" id="KW-0732">Signal</keyword>
<gene>
    <name evidence="2" type="ORF">GCM10023198_18330</name>
</gene>
<dbReference type="SUPFAM" id="SSF53850">
    <property type="entry name" value="Periplasmic binding protein-like II"/>
    <property type="match status" value="1"/>
</dbReference>
<dbReference type="PANTHER" id="PTHR43649">
    <property type="entry name" value="ARABINOSE-BINDING PROTEIN-RELATED"/>
    <property type="match status" value="1"/>
</dbReference>
<organism evidence="2 3">
    <name type="scientific">Promicromonospora umidemergens</name>
    <dbReference type="NCBI Taxonomy" id="629679"/>
    <lineage>
        <taxon>Bacteria</taxon>
        <taxon>Bacillati</taxon>
        <taxon>Actinomycetota</taxon>
        <taxon>Actinomycetes</taxon>
        <taxon>Micrococcales</taxon>
        <taxon>Promicromonosporaceae</taxon>
        <taxon>Promicromonospora</taxon>
    </lineage>
</organism>
<feature type="chain" id="PRO_5045432353" evidence="1">
    <location>
        <begin position="25"/>
        <end position="450"/>
    </location>
</feature>
<dbReference type="RefSeq" id="WP_253877108.1">
    <property type="nucleotide sequence ID" value="NZ_BAABHM010000010.1"/>
</dbReference>
<protein>
    <submittedName>
        <fullName evidence="2">Sugar ABC transporter substrate-binding protein</fullName>
    </submittedName>
</protein>
<evidence type="ECO:0000256" key="1">
    <source>
        <dbReference type="SAM" id="SignalP"/>
    </source>
</evidence>
<dbReference type="InterPro" id="IPR006311">
    <property type="entry name" value="TAT_signal"/>
</dbReference>
<dbReference type="Gene3D" id="3.40.190.10">
    <property type="entry name" value="Periplasmic binding protein-like II"/>
    <property type="match status" value="1"/>
</dbReference>
<evidence type="ECO:0000313" key="3">
    <source>
        <dbReference type="Proteomes" id="UP001500843"/>
    </source>
</evidence>
<feature type="signal peptide" evidence="1">
    <location>
        <begin position="1"/>
        <end position="24"/>
    </location>
</feature>
<accession>A0ABP8WZQ1</accession>
<sequence>MRRSARRRGVAAAAAMAVSAAGLAACSGGSGGAAEATCTNEIKQADATQVTVWAWYPSFETIVDRFNETHTDLQICWTNAGQGADEYNKFQTAIEAGTGAPDVIMLEAEVLPTFTILDSLVDLSEYGAGELEADYTAGSWSDVSGGDSVYAIPVDGGPMGMLYRADIFAEHGVEVPTTWDEFATAAQDLRDAGFEGHITDFPTNGNALNYALFAQNGWEPFQYDAAKPTEIGINVDSPEAEEVLGYWKGLIDDDLVATEDAFTTDYNAALVDGTYAVYLAAAWGPGYLQGLSEADADAEWRAAPLPQWDPENPVQVNWGGSTFAVTTQSEQPEAAATVAKELFDTDEAWRLGVEEAALWPQWKPMLESDWFTGLEAPFFGGQKINEEVFLDAANGYEGFSFSPFQVYAYDQQTQALFDMVENDTDAATALGTVQDGLVQYATEQGFTVTE</sequence>
<dbReference type="Pfam" id="PF01547">
    <property type="entry name" value="SBP_bac_1"/>
    <property type="match status" value="1"/>
</dbReference>
<name>A0ABP8WZQ1_9MICO</name>
<dbReference type="InterPro" id="IPR050490">
    <property type="entry name" value="Bact_solute-bd_prot1"/>
</dbReference>
<proteinExistence type="predicted"/>
<evidence type="ECO:0000313" key="2">
    <source>
        <dbReference type="EMBL" id="GAA4698282.1"/>
    </source>
</evidence>
<keyword evidence="3" id="KW-1185">Reference proteome</keyword>
<dbReference type="PANTHER" id="PTHR43649:SF14">
    <property type="entry name" value="BLR3389 PROTEIN"/>
    <property type="match status" value="1"/>
</dbReference>
<dbReference type="PROSITE" id="PS51257">
    <property type="entry name" value="PROKAR_LIPOPROTEIN"/>
    <property type="match status" value="1"/>
</dbReference>
<dbReference type="Proteomes" id="UP001500843">
    <property type="component" value="Unassembled WGS sequence"/>
</dbReference>
<dbReference type="InterPro" id="IPR006059">
    <property type="entry name" value="SBP"/>
</dbReference>
<comment type="caution">
    <text evidence="2">The sequence shown here is derived from an EMBL/GenBank/DDBJ whole genome shotgun (WGS) entry which is preliminary data.</text>
</comment>
<reference evidence="3" key="1">
    <citation type="journal article" date="2019" name="Int. J. Syst. Evol. Microbiol.">
        <title>The Global Catalogue of Microorganisms (GCM) 10K type strain sequencing project: providing services to taxonomists for standard genome sequencing and annotation.</title>
        <authorList>
            <consortium name="The Broad Institute Genomics Platform"/>
            <consortium name="The Broad Institute Genome Sequencing Center for Infectious Disease"/>
            <person name="Wu L."/>
            <person name="Ma J."/>
        </authorList>
    </citation>
    <scope>NUCLEOTIDE SEQUENCE [LARGE SCALE GENOMIC DNA]</scope>
    <source>
        <strain evidence="3">JCM 17975</strain>
    </source>
</reference>
<dbReference type="PROSITE" id="PS51318">
    <property type="entry name" value="TAT"/>
    <property type="match status" value="1"/>
</dbReference>
<dbReference type="EMBL" id="BAABHM010000010">
    <property type="protein sequence ID" value="GAA4698282.1"/>
    <property type="molecule type" value="Genomic_DNA"/>
</dbReference>